<dbReference type="Gene3D" id="3.40.309.10">
    <property type="entry name" value="Aldehyde Dehydrogenase, Chain A, domain 2"/>
    <property type="match status" value="1"/>
</dbReference>
<dbReference type="InterPro" id="IPR016161">
    <property type="entry name" value="Ald_DH/histidinol_DH"/>
</dbReference>
<accession>A0ABT4Y5D1</accession>
<dbReference type="SUPFAM" id="SSF53720">
    <property type="entry name" value="ALDH-like"/>
    <property type="match status" value="1"/>
</dbReference>
<dbReference type="InterPro" id="IPR015590">
    <property type="entry name" value="Aldehyde_DH_dom"/>
</dbReference>
<dbReference type="InterPro" id="IPR016162">
    <property type="entry name" value="Ald_DH_N"/>
</dbReference>
<evidence type="ECO:0000256" key="2">
    <source>
        <dbReference type="PROSITE-ProRule" id="PRU10007"/>
    </source>
</evidence>
<evidence type="ECO:0000256" key="3">
    <source>
        <dbReference type="RuleBase" id="RU003345"/>
    </source>
</evidence>
<organism evidence="5 6">
    <name type="scientific">Metapseudomonas resinovorans</name>
    <name type="common">Pseudomonas resinovorans</name>
    <dbReference type="NCBI Taxonomy" id="53412"/>
    <lineage>
        <taxon>Bacteria</taxon>
        <taxon>Pseudomonadati</taxon>
        <taxon>Pseudomonadota</taxon>
        <taxon>Gammaproteobacteria</taxon>
        <taxon>Pseudomonadales</taxon>
        <taxon>Pseudomonadaceae</taxon>
        <taxon>Metapseudomonas</taxon>
    </lineage>
</organism>
<dbReference type="PANTHER" id="PTHR11699">
    <property type="entry name" value="ALDEHYDE DEHYDROGENASE-RELATED"/>
    <property type="match status" value="1"/>
</dbReference>
<sequence length="495" mass="52003">MSIALDPRVAAFVQARHGLLIDGQSRPALSGADMAVHNPATGEELARVAVAAKADVDQAVAAARRAFEGNWAAQRPADRERLLLKLADLLELHGEELAQLETLNNGKSINLSRAIEVGAGVEYTRYMAGWATKIEGKSLDVSIGAIPGGKYRAYTVPEPVGVVGAIVPWNFPLMMALWKIVPALACGCTVVLKPADETPLTALRLGQLCLEAGIPPGVVNIVTGVGAEAGAALAAHPGIDKLAFTGSTPVGKLIGHAAVENMTRFTLELGGKSPVIVLDDTALDNAAAGAAGAIFFNQGQVCTAGSRLYVQRKSFDQVLERLHGIAGSLSIGPGLDPSVQINPLISAKQQRRVLGMIDSGRAQGASVICGGEAHGEQGFFVKPTVIANVRPDMQVVREEIFGPVLVATPFDEIDEVVRLANDSPYGLAASIWSNDLKQVMGLIPRLKAGTVWVNAHNLLDPSMPFGGFKQSGIGREMGHAAIEAFTENKSVCIAY</sequence>
<feature type="domain" description="Aldehyde dehydrogenase" evidence="4">
    <location>
        <begin position="33"/>
        <end position="491"/>
    </location>
</feature>
<reference evidence="5 6" key="1">
    <citation type="submission" date="2022-07" db="EMBL/GenBank/DDBJ databases">
        <title>Genome Analysis of Selected Gammaproteobacteria from Nigerian Food snails.</title>
        <authorList>
            <person name="Okafor A.C."/>
        </authorList>
    </citation>
    <scope>NUCLEOTIDE SEQUENCE [LARGE SCALE GENOMIC DNA]</scope>
    <source>
        <strain evidence="5 6">Awg 2</strain>
    </source>
</reference>
<protein>
    <submittedName>
        <fullName evidence="5">Aldehyde dehydrogenase family protein</fullName>
    </submittedName>
</protein>
<evidence type="ECO:0000256" key="1">
    <source>
        <dbReference type="ARBA" id="ARBA00023002"/>
    </source>
</evidence>
<dbReference type="EMBL" id="JANEWF010000012">
    <property type="protein sequence ID" value="MDA8484053.1"/>
    <property type="molecule type" value="Genomic_DNA"/>
</dbReference>
<dbReference type="InterPro" id="IPR016163">
    <property type="entry name" value="Ald_DH_C"/>
</dbReference>
<evidence type="ECO:0000313" key="5">
    <source>
        <dbReference type="EMBL" id="MDA8484053.1"/>
    </source>
</evidence>
<dbReference type="RefSeq" id="WP_271471023.1">
    <property type="nucleotide sequence ID" value="NZ_JANEWF010000012.1"/>
</dbReference>
<dbReference type="Gene3D" id="3.40.605.10">
    <property type="entry name" value="Aldehyde Dehydrogenase, Chain A, domain 1"/>
    <property type="match status" value="1"/>
</dbReference>
<dbReference type="InterPro" id="IPR016160">
    <property type="entry name" value="Ald_DH_CS_CYS"/>
</dbReference>
<keyword evidence="1 3" id="KW-0560">Oxidoreductase</keyword>
<comment type="caution">
    <text evidence="5">The sequence shown here is derived from an EMBL/GenBank/DDBJ whole genome shotgun (WGS) entry which is preliminary data.</text>
</comment>
<dbReference type="PROSITE" id="PS00687">
    <property type="entry name" value="ALDEHYDE_DEHYDR_GLU"/>
    <property type="match status" value="1"/>
</dbReference>
<gene>
    <name evidence="5" type="ORF">NNO07_13320</name>
</gene>
<evidence type="ECO:0000313" key="6">
    <source>
        <dbReference type="Proteomes" id="UP001211689"/>
    </source>
</evidence>
<feature type="active site" evidence="2">
    <location>
        <position position="268"/>
    </location>
</feature>
<dbReference type="PROSITE" id="PS00070">
    <property type="entry name" value="ALDEHYDE_DEHYDR_CYS"/>
    <property type="match status" value="1"/>
</dbReference>
<evidence type="ECO:0000259" key="4">
    <source>
        <dbReference type="Pfam" id="PF00171"/>
    </source>
</evidence>
<proteinExistence type="inferred from homology"/>
<comment type="similarity">
    <text evidence="3">Belongs to the aldehyde dehydrogenase family.</text>
</comment>
<dbReference type="Pfam" id="PF00171">
    <property type="entry name" value="Aldedh"/>
    <property type="match status" value="1"/>
</dbReference>
<keyword evidence="6" id="KW-1185">Reference proteome</keyword>
<name>A0ABT4Y5D1_METRE</name>
<dbReference type="InterPro" id="IPR029510">
    <property type="entry name" value="Ald_DH_CS_GLU"/>
</dbReference>
<dbReference type="Proteomes" id="UP001211689">
    <property type="component" value="Unassembled WGS sequence"/>
</dbReference>